<gene>
    <name evidence="1" type="ordered locus">ZPR_2501</name>
</gene>
<sequence length="39" mass="4606">MKNDFLINVFGLILRCFTIKEDLLHPSFIKINNQRESTP</sequence>
<reference evidence="1 2" key="1">
    <citation type="journal article" date="2010" name="BMC Genomics">
        <title>The complete genome of Zunongwangia profunda SM-A87 reveals its adaptation to the deep-sea environment and ecological role in sedimentary organic nitrogen degradation.</title>
        <authorList>
            <person name="Qin Q.L."/>
            <person name="Zhang X.Y."/>
            <person name="Wang X.M."/>
            <person name="Liu G.M."/>
            <person name="Chen X.L."/>
            <person name="Xie B.B."/>
            <person name="Dang H.Y."/>
            <person name="Zhou B.C."/>
            <person name="Yu J."/>
            <person name="Zhang Y.Z."/>
        </authorList>
    </citation>
    <scope>NUCLEOTIDE SEQUENCE [LARGE SCALE GENOMIC DNA]</scope>
    <source>
        <strain evidence="2">DSM 18752 / CCTCC AB 206139 / SM-A87</strain>
    </source>
</reference>
<dbReference type="AlphaFoldDB" id="D5BE66"/>
<protein>
    <submittedName>
        <fullName evidence="1">Uncharacterized protein</fullName>
    </submittedName>
</protein>
<name>D5BE66_ZUNPS</name>
<dbReference type="KEGG" id="zpr:ZPR_2501"/>
<dbReference type="STRING" id="655815.ZPR_2501"/>
<proteinExistence type="predicted"/>
<dbReference type="Proteomes" id="UP000001654">
    <property type="component" value="Chromosome"/>
</dbReference>
<evidence type="ECO:0000313" key="2">
    <source>
        <dbReference type="Proteomes" id="UP000001654"/>
    </source>
</evidence>
<dbReference type="EMBL" id="CP001650">
    <property type="protein sequence ID" value="ADF52825.1"/>
    <property type="molecule type" value="Genomic_DNA"/>
</dbReference>
<accession>D5BE66</accession>
<keyword evidence="2" id="KW-1185">Reference proteome</keyword>
<organism evidence="1 2">
    <name type="scientific">Zunongwangia profunda (strain DSM 18752 / CCTCC AB 206139 / SM-A87)</name>
    <name type="common">Wangia profunda</name>
    <dbReference type="NCBI Taxonomy" id="655815"/>
    <lineage>
        <taxon>Bacteria</taxon>
        <taxon>Pseudomonadati</taxon>
        <taxon>Bacteroidota</taxon>
        <taxon>Flavobacteriia</taxon>
        <taxon>Flavobacteriales</taxon>
        <taxon>Flavobacteriaceae</taxon>
        <taxon>Zunongwangia</taxon>
    </lineage>
</organism>
<dbReference type="HOGENOM" id="CLU_3319758_0_0_10"/>
<evidence type="ECO:0000313" key="1">
    <source>
        <dbReference type="EMBL" id="ADF52825.1"/>
    </source>
</evidence>